<dbReference type="SUPFAM" id="SSF57997">
    <property type="entry name" value="Tropomyosin"/>
    <property type="match status" value="1"/>
</dbReference>
<feature type="compositionally biased region" description="Basic and acidic residues" evidence="1">
    <location>
        <begin position="189"/>
        <end position="258"/>
    </location>
</feature>
<sequence>MAAVDQNVSSVTGSKAGTVVPESAVWNETDERISFLETENEKLKKSLKDCEKALDMANNETTKSNEVARDAKAKIAKQERTIQELKKDLERKLKEAHEKYTAAEEKAKSLQDEIRDLQVTNAKFEKDLIGVHAGLQDREMRIEDKHTELAAKDAALENKERMVEELSDKTSQLQAQAAPAEQKVSQLDEYARDLEEKAAKAEERASQIDNEKEGLEDTLGRLKAEVEEHKGTVKGRQEAAIKKEEGATNLQEEVKETRASINRTDNKSFVQNLETEAES</sequence>
<evidence type="ECO:0008006" key="4">
    <source>
        <dbReference type="Google" id="ProtNLM"/>
    </source>
</evidence>
<name>A0ABP0UBH7_9BRYO</name>
<organism evidence="2 3">
    <name type="scientific">Sphagnum troendelagicum</name>
    <dbReference type="NCBI Taxonomy" id="128251"/>
    <lineage>
        <taxon>Eukaryota</taxon>
        <taxon>Viridiplantae</taxon>
        <taxon>Streptophyta</taxon>
        <taxon>Embryophyta</taxon>
        <taxon>Bryophyta</taxon>
        <taxon>Sphagnophytina</taxon>
        <taxon>Sphagnopsida</taxon>
        <taxon>Sphagnales</taxon>
        <taxon>Sphagnaceae</taxon>
        <taxon>Sphagnum</taxon>
    </lineage>
</organism>
<keyword evidence="3" id="KW-1185">Reference proteome</keyword>
<protein>
    <recommendedName>
        <fullName evidence="4">Myosin heavy chain</fullName>
    </recommendedName>
</protein>
<evidence type="ECO:0000313" key="3">
    <source>
        <dbReference type="Proteomes" id="UP001497512"/>
    </source>
</evidence>
<gene>
    <name evidence="2" type="ORF">CSSPTR1EN2_LOCUS13826</name>
</gene>
<accession>A0ABP0UBH7</accession>
<feature type="region of interest" description="Disordered" evidence="1">
    <location>
        <begin position="164"/>
        <end position="279"/>
    </location>
</feature>
<feature type="compositionally biased region" description="Polar residues" evidence="1">
    <location>
        <begin position="259"/>
        <end position="279"/>
    </location>
</feature>
<proteinExistence type="predicted"/>
<evidence type="ECO:0000313" key="2">
    <source>
        <dbReference type="EMBL" id="CAK9217149.1"/>
    </source>
</evidence>
<dbReference type="Proteomes" id="UP001497512">
    <property type="component" value="Chromosome 2"/>
</dbReference>
<reference evidence="2" key="1">
    <citation type="submission" date="2024-02" db="EMBL/GenBank/DDBJ databases">
        <authorList>
            <consortium name="ELIXIR-Norway"/>
            <consortium name="Elixir Norway"/>
        </authorList>
    </citation>
    <scope>NUCLEOTIDE SEQUENCE</scope>
</reference>
<evidence type="ECO:0000256" key="1">
    <source>
        <dbReference type="SAM" id="MobiDB-lite"/>
    </source>
</evidence>
<dbReference type="EMBL" id="OZ019894">
    <property type="protein sequence ID" value="CAK9217149.1"/>
    <property type="molecule type" value="Genomic_DNA"/>
</dbReference>